<evidence type="ECO:0000313" key="1">
    <source>
        <dbReference type="EMBL" id="ACV63869.1"/>
    </source>
</evidence>
<dbReference type="EMBL" id="CP001720">
    <property type="protein sequence ID" value="ACV63869.1"/>
    <property type="molecule type" value="Genomic_DNA"/>
</dbReference>
<sequence length="46" mass="5455">MEENKLQYYVISKEFSDYTDPAAINLYKRLMVKCLAAELKNRGKLR</sequence>
<accession>C8W4I3</accession>
<evidence type="ECO:0000313" key="2">
    <source>
        <dbReference type="Proteomes" id="UP000002217"/>
    </source>
</evidence>
<dbReference type="Proteomes" id="UP000002217">
    <property type="component" value="Chromosome"/>
</dbReference>
<gene>
    <name evidence="1" type="ordered locus">Dtox_3118</name>
</gene>
<reference evidence="1 2" key="1">
    <citation type="journal article" date="2009" name="Stand. Genomic Sci.">
        <title>Complete genome sequence of Desulfotomaculum acetoxidans type strain (5575).</title>
        <authorList>
            <person name="Spring S."/>
            <person name="Lapidus A."/>
            <person name="Schroder M."/>
            <person name="Gleim D."/>
            <person name="Sims D."/>
            <person name="Meincke L."/>
            <person name="Glavina Del Rio T."/>
            <person name="Tice H."/>
            <person name="Copeland A."/>
            <person name="Cheng J.F."/>
            <person name="Lucas S."/>
            <person name="Chen F."/>
            <person name="Nolan M."/>
            <person name="Bruce D."/>
            <person name="Goodwin L."/>
            <person name="Pitluck S."/>
            <person name="Ivanova N."/>
            <person name="Mavromatis K."/>
            <person name="Mikhailova N."/>
            <person name="Pati A."/>
            <person name="Chen A."/>
            <person name="Palaniappan K."/>
            <person name="Land M."/>
            <person name="Hauser L."/>
            <person name="Chang Y.J."/>
            <person name="Jeffries C.D."/>
            <person name="Chain P."/>
            <person name="Saunders E."/>
            <person name="Brettin T."/>
            <person name="Detter J.C."/>
            <person name="Goker M."/>
            <person name="Bristow J."/>
            <person name="Eisen J.A."/>
            <person name="Markowitz V."/>
            <person name="Hugenholtz P."/>
            <person name="Kyrpides N.C."/>
            <person name="Klenk H.P."/>
            <person name="Han C."/>
        </authorList>
    </citation>
    <scope>NUCLEOTIDE SEQUENCE [LARGE SCALE GENOMIC DNA]</scope>
    <source>
        <strain evidence="2">ATCC 49208 / DSM 771 / VKM B-1644</strain>
    </source>
</reference>
<dbReference type="AlphaFoldDB" id="C8W4I3"/>
<proteinExistence type="predicted"/>
<organism evidence="1 2">
    <name type="scientific">Desulfofarcimen acetoxidans (strain ATCC 49208 / DSM 771 / KCTC 5769 / VKM B-1644 / 5575)</name>
    <name type="common">Desulfotomaculum acetoxidans</name>
    <dbReference type="NCBI Taxonomy" id="485916"/>
    <lineage>
        <taxon>Bacteria</taxon>
        <taxon>Bacillati</taxon>
        <taxon>Bacillota</taxon>
        <taxon>Clostridia</taxon>
        <taxon>Eubacteriales</taxon>
        <taxon>Peptococcaceae</taxon>
        <taxon>Desulfofarcimen</taxon>
    </lineage>
</organism>
<keyword evidence="2" id="KW-1185">Reference proteome</keyword>
<protein>
    <submittedName>
        <fullName evidence="1">Uncharacterized protein</fullName>
    </submittedName>
</protein>
<dbReference type="KEGG" id="dae:Dtox_3118"/>
<dbReference type="RefSeq" id="WP_015758561.1">
    <property type="nucleotide sequence ID" value="NC_013216.1"/>
</dbReference>
<dbReference type="HOGENOM" id="CLU_3182835_0_0_9"/>
<name>C8W4I3_DESAS</name>